<name>A0A2P2QLZ0_RHIMU</name>
<sequence length="27" mass="3020">MSVVLETISPTLGFYVLNDISIIIMHL</sequence>
<evidence type="ECO:0000313" key="1">
    <source>
        <dbReference type="EMBL" id="MBX68006.1"/>
    </source>
</evidence>
<dbReference type="AlphaFoldDB" id="A0A2P2QLZ0"/>
<protein>
    <submittedName>
        <fullName evidence="1">Uncharacterized protein</fullName>
    </submittedName>
</protein>
<accession>A0A2P2QLZ0</accession>
<reference evidence="1" key="1">
    <citation type="submission" date="2018-02" db="EMBL/GenBank/DDBJ databases">
        <title>Rhizophora mucronata_Transcriptome.</title>
        <authorList>
            <person name="Meera S.P."/>
            <person name="Sreeshan A."/>
            <person name="Augustine A."/>
        </authorList>
    </citation>
    <scope>NUCLEOTIDE SEQUENCE</scope>
    <source>
        <tissue evidence="1">Leaf</tissue>
    </source>
</reference>
<dbReference type="EMBL" id="GGEC01087522">
    <property type="protein sequence ID" value="MBX68006.1"/>
    <property type="molecule type" value="Transcribed_RNA"/>
</dbReference>
<organism evidence="1">
    <name type="scientific">Rhizophora mucronata</name>
    <name type="common">Asiatic mangrove</name>
    <dbReference type="NCBI Taxonomy" id="61149"/>
    <lineage>
        <taxon>Eukaryota</taxon>
        <taxon>Viridiplantae</taxon>
        <taxon>Streptophyta</taxon>
        <taxon>Embryophyta</taxon>
        <taxon>Tracheophyta</taxon>
        <taxon>Spermatophyta</taxon>
        <taxon>Magnoliopsida</taxon>
        <taxon>eudicotyledons</taxon>
        <taxon>Gunneridae</taxon>
        <taxon>Pentapetalae</taxon>
        <taxon>rosids</taxon>
        <taxon>fabids</taxon>
        <taxon>Malpighiales</taxon>
        <taxon>Rhizophoraceae</taxon>
        <taxon>Rhizophora</taxon>
    </lineage>
</organism>
<proteinExistence type="predicted"/>